<organism evidence="1 2">
    <name type="scientific">Acetivibrio mesophilus</name>
    <dbReference type="NCBI Taxonomy" id="2487273"/>
    <lineage>
        <taxon>Bacteria</taxon>
        <taxon>Bacillati</taxon>
        <taxon>Bacillota</taxon>
        <taxon>Clostridia</taxon>
        <taxon>Eubacteriales</taxon>
        <taxon>Oscillospiraceae</taxon>
        <taxon>Acetivibrio</taxon>
    </lineage>
</organism>
<protein>
    <submittedName>
        <fullName evidence="1">Uncharacterized protein</fullName>
    </submittedName>
</protein>
<name>A0A4Q0I1J2_9FIRM</name>
<comment type="caution">
    <text evidence="1">The sequence shown here is derived from an EMBL/GenBank/DDBJ whole genome shotgun (WGS) entry which is preliminary data.</text>
</comment>
<keyword evidence="2" id="KW-1185">Reference proteome</keyword>
<reference evidence="2" key="1">
    <citation type="submission" date="2018-11" db="EMBL/GenBank/DDBJ databases">
        <title>Genome sequencing of a novel mesophilic and cellulolytic organism within the genus Hungateiclostridium.</title>
        <authorList>
            <person name="Rettenmaier R."/>
            <person name="Liebl W."/>
            <person name="Zverlov V."/>
        </authorList>
    </citation>
    <scope>NUCLEOTIDE SEQUENCE [LARGE SCALE GENOMIC DNA]</scope>
    <source>
        <strain evidence="2">N2K1</strain>
    </source>
</reference>
<gene>
    <name evidence="1" type="ORF">EFD62_14685</name>
</gene>
<evidence type="ECO:0000313" key="2">
    <source>
        <dbReference type="Proteomes" id="UP000289166"/>
    </source>
</evidence>
<dbReference type="AlphaFoldDB" id="A0A4Q0I1J2"/>
<dbReference type="RefSeq" id="WP_128706363.1">
    <property type="nucleotide sequence ID" value="NZ_RLII01000027.1"/>
</dbReference>
<accession>A0A4Q0I1J2</accession>
<dbReference type="EMBL" id="RLII01000027">
    <property type="protein sequence ID" value="RXE58023.1"/>
    <property type="molecule type" value="Genomic_DNA"/>
</dbReference>
<dbReference type="Proteomes" id="UP000289166">
    <property type="component" value="Unassembled WGS sequence"/>
</dbReference>
<evidence type="ECO:0000313" key="1">
    <source>
        <dbReference type="EMBL" id="RXE58023.1"/>
    </source>
</evidence>
<sequence length="64" mass="7587">MNKNTIQNIIDDCKVMLRKYGDIPYDKVFIKTQKEFGEIGRRYGITGADVFKILMENFPRRNDK</sequence>
<proteinExistence type="predicted"/>
<dbReference type="OrthoDB" id="2084768at2"/>